<dbReference type="EMBL" id="PYAS01000011">
    <property type="protein sequence ID" value="PSL25661.1"/>
    <property type="molecule type" value="Genomic_DNA"/>
</dbReference>
<dbReference type="OrthoDB" id="964827at2"/>
<organism evidence="1 2">
    <name type="scientific">Dyadobacter jiangsuensis</name>
    <dbReference type="NCBI Taxonomy" id="1591085"/>
    <lineage>
        <taxon>Bacteria</taxon>
        <taxon>Pseudomonadati</taxon>
        <taxon>Bacteroidota</taxon>
        <taxon>Cytophagia</taxon>
        <taxon>Cytophagales</taxon>
        <taxon>Spirosomataceae</taxon>
        <taxon>Dyadobacter</taxon>
    </lineage>
</organism>
<reference evidence="1 2" key="1">
    <citation type="submission" date="2018-03" db="EMBL/GenBank/DDBJ databases">
        <title>Genomic Encyclopedia of Archaeal and Bacterial Type Strains, Phase II (KMG-II): from individual species to whole genera.</title>
        <authorList>
            <person name="Goeker M."/>
        </authorList>
    </citation>
    <scope>NUCLEOTIDE SEQUENCE [LARGE SCALE GENOMIC DNA]</scope>
    <source>
        <strain evidence="1 2">DSM 29057</strain>
    </source>
</reference>
<name>A0A2P8FVC1_9BACT</name>
<dbReference type="RefSeq" id="WP_106597559.1">
    <property type="nucleotide sequence ID" value="NZ_PYAS01000011.1"/>
</dbReference>
<dbReference type="AlphaFoldDB" id="A0A2P8FVC1"/>
<dbReference type="Proteomes" id="UP000241964">
    <property type="component" value="Unassembled WGS sequence"/>
</dbReference>
<sequence>MKPFEQLQAEIQTTLEKIVRVNASIARHEAQEHPDELAVAQFEEIKLQFTQHLLQLLSEMDIKLRVAA</sequence>
<evidence type="ECO:0000313" key="1">
    <source>
        <dbReference type="EMBL" id="PSL25661.1"/>
    </source>
</evidence>
<proteinExistence type="predicted"/>
<keyword evidence="2" id="KW-1185">Reference proteome</keyword>
<evidence type="ECO:0000313" key="2">
    <source>
        <dbReference type="Proteomes" id="UP000241964"/>
    </source>
</evidence>
<gene>
    <name evidence="1" type="ORF">CLV60_111112</name>
</gene>
<comment type="caution">
    <text evidence="1">The sequence shown here is derived from an EMBL/GenBank/DDBJ whole genome shotgun (WGS) entry which is preliminary data.</text>
</comment>
<accession>A0A2P8FVC1</accession>
<protein>
    <submittedName>
        <fullName evidence="1">Uncharacterized protein</fullName>
    </submittedName>
</protein>